<keyword evidence="1" id="KW-0472">Membrane</keyword>
<keyword evidence="1" id="KW-1133">Transmembrane helix</keyword>
<dbReference type="AlphaFoldDB" id="X6NME2"/>
<keyword evidence="3" id="KW-1185">Reference proteome</keyword>
<dbReference type="Proteomes" id="UP000023152">
    <property type="component" value="Unassembled WGS sequence"/>
</dbReference>
<accession>X6NME2</accession>
<dbReference type="Gene3D" id="1.25.50.20">
    <property type="match status" value="1"/>
</dbReference>
<evidence type="ECO:0000313" key="2">
    <source>
        <dbReference type="EMBL" id="ETO26567.1"/>
    </source>
</evidence>
<gene>
    <name evidence="2" type="ORF">RFI_10570</name>
</gene>
<name>X6NME2_RETFI</name>
<proteinExistence type="predicted"/>
<feature type="transmembrane region" description="Helical" evidence="1">
    <location>
        <begin position="136"/>
        <end position="158"/>
    </location>
</feature>
<keyword evidence="1" id="KW-0812">Transmembrane</keyword>
<evidence type="ECO:0000313" key="3">
    <source>
        <dbReference type="Proteomes" id="UP000023152"/>
    </source>
</evidence>
<comment type="caution">
    <text evidence="2">The sequence shown here is derived from an EMBL/GenBank/DDBJ whole genome shotgun (WGS) entry which is preliminary data.</text>
</comment>
<sequence length="186" mass="20767">IRGLYSCRRCKGRFSVWSELSNNNGEAWDNLAAVFGSGFAMSDLTAVFNTFASETMLESVKQFYATNGRTTSANARVVNQTLESIDSRQSWLQGNRGKVQQFLIAVGDYPNDNNNNNNGGHGSGGGGSSDHWYDEWWFILIVVLIALALVAGVIYGICRQRRRRGDDYLKLANEGIRPLLHIFYVM</sequence>
<feature type="non-terminal residue" evidence="2">
    <location>
        <position position="1"/>
    </location>
</feature>
<protein>
    <submittedName>
        <fullName evidence="2">Uncharacterized protein</fullName>
    </submittedName>
</protein>
<reference evidence="2 3" key="1">
    <citation type="journal article" date="2013" name="Curr. Biol.">
        <title>The Genome of the Foraminiferan Reticulomyxa filosa.</title>
        <authorList>
            <person name="Glockner G."/>
            <person name="Hulsmann N."/>
            <person name="Schleicher M."/>
            <person name="Noegel A.A."/>
            <person name="Eichinger L."/>
            <person name="Gallinger C."/>
            <person name="Pawlowski J."/>
            <person name="Sierra R."/>
            <person name="Euteneuer U."/>
            <person name="Pillet L."/>
            <person name="Moustafa A."/>
            <person name="Platzer M."/>
            <person name="Groth M."/>
            <person name="Szafranski K."/>
            <person name="Schliwa M."/>
        </authorList>
    </citation>
    <scope>NUCLEOTIDE SEQUENCE [LARGE SCALE GENOMIC DNA]</scope>
</reference>
<organism evidence="2 3">
    <name type="scientific">Reticulomyxa filosa</name>
    <dbReference type="NCBI Taxonomy" id="46433"/>
    <lineage>
        <taxon>Eukaryota</taxon>
        <taxon>Sar</taxon>
        <taxon>Rhizaria</taxon>
        <taxon>Retaria</taxon>
        <taxon>Foraminifera</taxon>
        <taxon>Monothalamids</taxon>
        <taxon>Reticulomyxidae</taxon>
        <taxon>Reticulomyxa</taxon>
    </lineage>
</organism>
<evidence type="ECO:0000256" key="1">
    <source>
        <dbReference type="SAM" id="Phobius"/>
    </source>
</evidence>
<dbReference type="EMBL" id="ASPP01007780">
    <property type="protein sequence ID" value="ETO26567.1"/>
    <property type="molecule type" value="Genomic_DNA"/>
</dbReference>